<reference evidence="2" key="3">
    <citation type="submission" date="2025-09" db="UniProtKB">
        <authorList>
            <consortium name="Ensembl"/>
        </authorList>
    </citation>
    <scope>IDENTIFICATION</scope>
</reference>
<accession>G1Q4Y1</accession>
<feature type="transmembrane region" description="Helical" evidence="1">
    <location>
        <begin position="6"/>
        <end position="24"/>
    </location>
</feature>
<name>G1Q4Y1_MYOLU</name>
<dbReference type="HOGENOM" id="CLU_3414291_0_0_1"/>
<proteinExistence type="predicted"/>
<dbReference type="Ensembl" id="ENSMLUT00000030625.1">
    <property type="protein sequence ID" value="ENSMLUP00000018764.1"/>
    <property type="gene ID" value="ENSMLUG00000026368.1"/>
</dbReference>
<evidence type="ECO:0008006" key="4">
    <source>
        <dbReference type="Google" id="ProtNLM"/>
    </source>
</evidence>
<keyword evidence="3" id="KW-1185">Reference proteome</keyword>
<dbReference type="Proteomes" id="UP000001074">
    <property type="component" value="Unassembled WGS sequence"/>
</dbReference>
<reference evidence="2 3" key="1">
    <citation type="journal article" date="2011" name="Nature">
        <title>A high-resolution map of human evolutionary constraint using 29 mammals.</title>
        <authorList>
            <person name="Lindblad-Toh K."/>
            <person name="Garber M."/>
            <person name="Zuk O."/>
            <person name="Lin M.F."/>
            <person name="Parker B.J."/>
            <person name="Washietl S."/>
            <person name="Kheradpour P."/>
            <person name="Ernst J."/>
            <person name="Jordan G."/>
            <person name="Mauceli E."/>
            <person name="Ward L.D."/>
            <person name="Lowe C.B."/>
            <person name="Holloway A.K."/>
            <person name="Clamp M."/>
            <person name="Gnerre S."/>
            <person name="Alfoldi J."/>
            <person name="Beal K."/>
            <person name="Chang J."/>
            <person name="Clawson H."/>
            <person name="Cuff J."/>
            <person name="Di Palma F."/>
            <person name="Fitzgerald S."/>
            <person name="Flicek P."/>
            <person name="Guttman M."/>
            <person name="Hubisz M.J."/>
            <person name="Jaffe D.B."/>
            <person name="Jungreis I."/>
            <person name="Kent W.J."/>
            <person name="Kostka D."/>
            <person name="Lara M."/>
            <person name="Martins A.L."/>
            <person name="Massingham T."/>
            <person name="Moltke I."/>
            <person name="Raney B.J."/>
            <person name="Rasmussen M.D."/>
            <person name="Robinson J."/>
            <person name="Stark A."/>
            <person name="Vilella A.J."/>
            <person name="Wen J."/>
            <person name="Xie X."/>
            <person name="Zody M.C."/>
            <person name="Baldwin J."/>
            <person name="Bloom T."/>
            <person name="Chin C.W."/>
            <person name="Heiman D."/>
            <person name="Nicol R."/>
            <person name="Nusbaum C."/>
            <person name="Young S."/>
            <person name="Wilkinson J."/>
            <person name="Worley K.C."/>
            <person name="Kovar C.L."/>
            <person name="Muzny D.M."/>
            <person name="Gibbs R.A."/>
            <person name="Cree A."/>
            <person name="Dihn H.H."/>
            <person name="Fowler G."/>
            <person name="Jhangiani S."/>
            <person name="Joshi V."/>
            <person name="Lee S."/>
            <person name="Lewis L.R."/>
            <person name="Nazareth L.V."/>
            <person name="Okwuonu G."/>
            <person name="Santibanez J."/>
            <person name="Warren W.C."/>
            <person name="Mardis E.R."/>
            <person name="Weinstock G.M."/>
            <person name="Wilson R.K."/>
            <person name="Delehaunty K."/>
            <person name="Dooling D."/>
            <person name="Fronik C."/>
            <person name="Fulton L."/>
            <person name="Fulton B."/>
            <person name="Graves T."/>
            <person name="Minx P."/>
            <person name="Sodergren E."/>
            <person name="Birney E."/>
            <person name="Margulies E.H."/>
            <person name="Herrero J."/>
            <person name="Green E.D."/>
            <person name="Haussler D."/>
            <person name="Siepel A."/>
            <person name="Goldman N."/>
            <person name="Pollard K.S."/>
            <person name="Pedersen J.S."/>
            <person name="Lander E.S."/>
            <person name="Kellis M."/>
        </authorList>
    </citation>
    <scope>NUCLEOTIDE SEQUENCE [LARGE SCALE GENOMIC DNA]</scope>
</reference>
<evidence type="ECO:0000256" key="1">
    <source>
        <dbReference type="SAM" id="Phobius"/>
    </source>
</evidence>
<keyword evidence="1" id="KW-0472">Membrane</keyword>
<dbReference type="EMBL" id="AAPE02020519">
    <property type="status" value="NOT_ANNOTATED_CDS"/>
    <property type="molecule type" value="Genomic_DNA"/>
</dbReference>
<keyword evidence="1" id="KW-0812">Transmembrane</keyword>
<dbReference type="InParanoid" id="G1Q4Y1"/>
<dbReference type="AlphaFoldDB" id="G1Q4Y1"/>
<protein>
    <recommendedName>
        <fullName evidence="4">Growth hormone receptor</fullName>
    </recommendedName>
</protein>
<reference evidence="2" key="2">
    <citation type="submission" date="2025-08" db="UniProtKB">
        <authorList>
            <consortium name="Ensembl"/>
        </authorList>
    </citation>
    <scope>IDENTIFICATION</scope>
</reference>
<organism evidence="2 3">
    <name type="scientific">Myotis lucifugus</name>
    <name type="common">Little brown bat</name>
    <dbReference type="NCBI Taxonomy" id="59463"/>
    <lineage>
        <taxon>Eukaryota</taxon>
        <taxon>Metazoa</taxon>
        <taxon>Chordata</taxon>
        <taxon>Craniata</taxon>
        <taxon>Vertebrata</taxon>
        <taxon>Euteleostomi</taxon>
        <taxon>Mammalia</taxon>
        <taxon>Eutheria</taxon>
        <taxon>Laurasiatheria</taxon>
        <taxon>Chiroptera</taxon>
        <taxon>Yangochiroptera</taxon>
        <taxon>Vespertilionidae</taxon>
        <taxon>Myotis</taxon>
    </lineage>
</organism>
<evidence type="ECO:0000313" key="3">
    <source>
        <dbReference type="Proteomes" id="UP000001074"/>
    </source>
</evidence>
<sequence>FRFPWFLIIIFGMFGLTVIFLFMFSKQQ</sequence>
<evidence type="ECO:0000313" key="2">
    <source>
        <dbReference type="Ensembl" id="ENSMLUP00000018764.1"/>
    </source>
</evidence>
<keyword evidence="1" id="KW-1133">Transmembrane helix</keyword>